<proteinExistence type="predicted"/>
<accession>A0A2J7TH18</accession>
<evidence type="ECO:0000313" key="2">
    <source>
        <dbReference type="EMBL" id="PNG26049.1"/>
    </source>
</evidence>
<dbReference type="InterPro" id="IPR043504">
    <property type="entry name" value="Peptidase_S1_PA_chymotrypsin"/>
</dbReference>
<dbReference type="Gene3D" id="2.40.10.10">
    <property type="entry name" value="Trypsin-like serine proteases"/>
    <property type="match status" value="1"/>
</dbReference>
<evidence type="ECO:0000259" key="1">
    <source>
        <dbReference type="PROSITE" id="PS50240"/>
    </source>
</evidence>
<dbReference type="AlphaFoldDB" id="A0A2J7TH18"/>
<dbReference type="GO" id="GO:0004252">
    <property type="term" value="F:serine-type endopeptidase activity"/>
    <property type="evidence" value="ECO:0007669"/>
    <property type="project" value="InterPro"/>
</dbReference>
<dbReference type="Pfam" id="PF00089">
    <property type="entry name" value="Trypsin"/>
    <property type="match status" value="1"/>
</dbReference>
<dbReference type="GO" id="GO:0006508">
    <property type="term" value="P:proteolysis"/>
    <property type="evidence" value="ECO:0007669"/>
    <property type="project" value="InterPro"/>
</dbReference>
<gene>
    <name evidence="2" type="ORF">CR492_10680</name>
</gene>
<dbReference type="InterPro" id="IPR001254">
    <property type="entry name" value="Trypsin_dom"/>
</dbReference>
<protein>
    <recommendedName>
        <fullName evidence="1">Peptidase S1 domain-containing protein</fullName>
    </recommendedName>
</protein>
<dbReference type="InterPro" id="IPR018114">
    <property type="entry name" value="TRYPSIN_HIS"/>
</dbReference>
<organism evidence="2 3">
    <name type="scientific">Methylocella silvestris</name>
    <dbReference type="NCBI Taxonomy" id="199596"/>
    <lineage>
        <taxon>Bacteria</taxon>
        <taxon>Pseudomonadati</taxon>
        <taxon>Pseudomonadota</taxon>
        <taxon>Alphaproteobacteria</taxon>
        <taxon>Hyphomicrobiales</taxon>
        <taxon>Beijerinckiaceae</taxon>
        <taxon>Methylocella</taxon>
    </lineage>
</organism>
<comment type="caution">
    <text evidence="2">The sequence shown here is derived from an EMBL/GenBank/DDBJ whole genome shotgun (WGS) entry which is preliminary data.</text>
</comment>
<dbReference type="Proteomes" id="UP000236286">
    <property type="component" value="Unassembled WGS sequence"/>
</dbReference>
<feature type="domain" description="Peptidase S1" evidence="1">
    <location>
        <begin position="45"/>
        <end position="186"/>
    </location>
</feature>
<dbReference type="PROSITE" id="PS00134">
    <property type="entry name" value="TRYPSIN_HIS"/>
    <property type="match status" value="1"/>
</dbReference>
<evidence type="ECO:0000313" key="3">
    <source>
        <dbReference type="Proteomes" id="UP000236286"/>
    </source>
</evidence>
<dbReference type="EMBL" id="PDZR01000010">
    <property type="protein sequence ID" value="PNG26049.1"/>
    <property type="molecule type" value="Genomic_DNA"/>
</dbReference>
<dbReference type="SUPFAM" id="SSF50494">
    <property type="entry name" value="Trypsin-like serine proteases"/>
    <property type="match status" value="1"/>
</dbReference>
<name>A0A2J7TH18_METSI</name>
<sequence length="186" mass="19699">MTPFMPIRCRAKTEPSMNAGPWRTLFRLLLQLFSALLLAAPANAIVGASEDAADLARSAVMVLTRTAGSAGFCTGAVVAQNVILTAAHCAAAPMDMRVYVKTASGTQLLEIAATRIHPLYRADAIRRRVVSIDLALLRLSRDLPPAFSPVGFAELLPRWGKASASPDLALASKASQKPAACCVRLS</sequence>
<dbReference type="InterPro" id="IPR009003">
    <property type="entry name" value="Peptidase_S1_PA"/>
</dbReference>
<reference evidence="2 3" key="1">
    <citation type="submission" date="2017-10" db="EMBL/GenBank/DDBJ databases">
        <title>Genome announcement of Methylocella silvestris TVC from permafrost.</title>
        <authorList>
            <person name="Wang J."/>
            <person name="Geng K."/>
            <person name="Ul-Haque F."/>
            <person name="Crombie A.T."/>
            <person name="Street L.E."/>
            <person name="Wookey P.A."/>
            <person name="Murrell J.C."/>
            <person name="Pratscher J."/>
        </authorList>
    </citation>
    <scope>NUCLEOTIDE SEQUENCE [LARGE SCALE GENOMIC DNA]</scope>
    <source>
        <strain evidence="2 3">TVC</strain>
    </source>
</reference>
<dbReference type="PROSITE" id="PS50240">
    <property type="entry name" value="TRYPSIN_DOM"/>
    <property type="match status" value="1"/>
</dbReference>
<dbReference type="OrthoDB" id="267336at2"/>